<keyword evidence="9" id="KW-1185">Reference proteome</keyword>
<evidence type="ECO:0000256" key="2">
    <source>
        <dbReference type="ARBA" id="ARBA00022475"/>
    </source>
</evidence>
<dbReference type="PANTHER" id="PTHR30509">
    <property type="entry name" value="P-HYDROXYBENZOIC ACID EFFLUX PUMP SUBUNIT-RELATED"/>
    <property type="match status" value="1"/>
</dbReference>
<dbReference type="Proteomes" id="UP000067625">
    <property type="component" value="Chromosome"/>
</dbReference>
<dbReference type="STRING" id="1441095.AM592_01455"/>
<keyword evidence="6" id="KW-0175">Coiled coil</keyword>
<dbReference type="GO" id="GO:0005886">
    <property type="term" value="C:plasma membrane"/>
    <property type="evidence" value="ECO:0007669"/>
    <property type="project" value="UniProtKB-SubCell"/>
</dbReference>
<keyword evidence="2" id="KW-1003">Cell membrane</keyword>
<reference evidence="8 9" key="2">
    <citation type="journal article" date="2016" name="Int. J. Syst. Evol. Microbiol.">
        <title>Bacillus gobiensis sp. nov., isolated from a soil sample.</title>
        <authorList>
            <person name="Liu B."/>
            <person name="Liu G.H."/>
            <person name="Cetin S."/>
            <person name="Schumann P."/>
            <person name="Pan Z.Z."/>
            <person name="Chen Q.Q."/>
        </authorList>
    </citation>
    <scope>NUCLEOTIDE SEQUENCE [LARGE SCALE GENOMIC DNA]</scope>
    <source>
        <strain evidence="8 9">FJAT-4402</strain>
    </source>
</reference>
<organism evidence="8 9">
    <name type="scientific">Bacillus gobiensis</name>
    <dbReference type="NCBI Taxonomy" id="1441095"/>
    <lineage>
        <taxon>Bacteria</taxon>
        <taxon>Bacillati</taxon>
        <taxon>Bacillota</taxon>
        <taxon>Bacilli</taxon>
        <taxon>Bacillales</taxon>
        <taxon>Bacillaceae</taxon>
        <taxon>Bacillus</taxon>
    </lineage>
</organism>
<evidence type="ECO:0000256" key="5">
    <source>
        <dbReference type="ARBA" id="ARBA00023136"/>
    </source>
</evidence>
<sequence>MKLGARIFKTGIAITLALWIAQLIGIPNPLLAGIVAIFAIQPTIYRSFLTIIDQLQGNVIGAVLATTFGLLFGPSPLVIGFTALIVITLNLKLKIEHTIPITLVTVIAILESPGDNFLYYAALRTSAVAIGVLSSFVVNFLFFPPKYETKLIRTTVETTEEIIKWTRHITNHSTMHSVLKEDIEKLKEQMVDLEQLFMRYKEERSYSKRAAFVKSRKLVLFRHSISTSNRALDLLQKVHRLENEIHDLPEEMNRTFVKEIEDLLLIHERILLSLTGKIKSTKPREIIERSILLKKDNIVTFLNHRKNHGDDTINESLMLVIASVVDYREHLEHMEILLSSYQNYHTKNSELKV</sequence>
<evidence type="ECO:0000256" key="1">
    <source>
        <dbReference type="ARBA" id="ARBA00004651"/>
    </source>
</evidence>
<reference evidence="9" key="1">
    <citation type="submission" date="2015-08" db="EMBL/GenBank/DDBJ databases">
        <title>Genome sequencing project for genomic taxonomy and phylogenomics of Bacillus-like bacteria.</title>
        <authorList>
            <person name="Liu B."/>
            <person name="Wang J."/>
            <person name="Zhu Y."/>
            <person name="Liu G."/>
            <person name="Chen Q."/>
            <person name="Chen Z."/>
            <person name="Lan J."/>
            <person name="Che J."/>
            <person name="Ge C."/>
            <person name="Shi H."/>
            <person name="Pan Z."/>
            <person name="Liu X."/>
        </authorList>
    </citation>
    <scope>NUCLEOTIDE SEQUENCE [LARGE SCALE GENOMIC DNA]</scope>
    <source>
        <strain evidence="9">FJAT-4402</strain>
    </source>
</reference>
<evidence type="ECO:0000256" key="7">
    <source>
        <dbReference type="SAM" id="Phobius"/>
    </source>
</evidence>
<evidence type="ECO:0000313" key="9">
    <source>
        <dbReference type="Proteomes" id="UP000067625"/>
    </source>
</evidence>
<evidence type="ECO:0000313" key="8">
    <source>
        <dbReference type="EMBL" id="ALC80413.1"/>
    </source>
</evidence>
<keyword evidence="5 7" id="KW-0472">Membrane</keyword>
<dbReference type="PATRIC" id="fig|1441095.3.peg.322"/>
<protein>
    <recommendedName>
        <fullName evidence="10">Aromatic acid exporter family protein</fullName>
    </recommendedName>
</protein>
<keyword evidence="4 7" id="KW-1133">Transmembrane helix</keyword>
<dbReference type="AlphaFoldDB" id="A0A0M4FUZ9"/>
<feature type="transmembrane region" description="Helical" evidence="7">
    <location>
        <begin position="117"/>
        <end position="143"/>
    </location>
</feature>
<feature type="coiled-coil region" evidence="6">
    <location>
        <begin position="176"/>
        <end position="203"/>
    </location>
</feature>
<dbReference type="InterPro" id="IPR010343">
    <property type="entry name" value="ArAE_1"/>
</dbReference>
<evidence type="ECO:0008006" key="10">
    <source>
        <dbReference type="Google" id="ProtNLM"/>
    </source>
</evidence>
<gene>
    <name evidence="8" type="ORF">AM592_01455</name>
</gene>
<dbReference type="EMBL" id="CP012600">
    <property type="protein sequence ID" value="ALC80413.1"/>
    <property type="molecule type" value="Genomic_DNA"/>
</dbReference>
<dbReference type="OrthoDB" id="1653617at2"/>
<evidence type="ECO:0000256" key="4">
    <source>
        <dbReference type="ARBA" id="ARBA00022989"/>
    </source>
</evidence>
<evidence type="ECO:0000256" key="3">
    <source>
        <dbReference type="ARBA" id="ARBA00022692"/>
    </source>
</evidence>
<evidence type="ECO:0000256" key="6">
    <source>
        <dbReference type="SAM" id="Coils"/>
    </source>
</evidence>
<dbReference type="RefSeq" id="WP_053602141.1">
    <property type="nucleotide sequence ID" value="NZ_CP012600.1"/>
</dbReference>
<accession>A0A0M4FUZ9</accession>
<comment type="subcellular location">
    <subcellularLocation>
        <location evidence="1">Cell membrane</location>
        <topology evidence="1">Multi-pass membrane protein</topology>
    </subcellularLocation>
</comment>
<proteinExistence type="predicted"/>
<feature type="transmembrane region" description="Helical" evidence="7">
    <location>
        <begin position="60"/>
        <end position="86"/>
    </location>
</feature>
<keyword evidence="3 7" id="KW-0812">Transmembrane</keyword>
<dbReference type="PANTHER" id="PTHR30509:SF27">
    <property type="entry name" value="UPF0421 PROTEIN YGAE"/>
    <property type="match status" value="1"/>
</dbReference>
<feature type="transmembrane region" description="Helical" evidence="7">
    <location>
        <begin position="12"/>
        <end position="40"/>
    </location>
</feature>
<name>A0A0M4FUZ9_9BACI</name>
<dbReference type="Pfam" id="PF06081">
    <property type="entry name" value="ArAE_1"/>
    <property type="match status" value="1"/>
</dbReference>